<dbReference type="EMBL" id="GGEC01089026">
    <property type="protein sequence ID" value="MBX69510.1"/>
    <property type="molecule type" value="Transcribed_RNA"/>
</dbReference>
<sequence>MFFFFFSKKNESSPKIANGYLRILLGILGQLVVIQEKINKRWTFPRKGSLDRPFSCRKIMEDGGLDWREGEKMDRRRERNGRSLK</sequence>
<organism evidence="1">
    <name type="scientific">Rhizophora mucronata</name>
    <name type="common">Asiatic mangrove</name>
    <dbReference type="NCBI Taxonomy" id="61149"/>
    <lineage>
        <taxon>Eukaryota</taxon>
        <taxon>Viridiplantae</taxon>
        <taxon>Streptophyta</taxon>
        <taxon>Embryophyta</taxon>
        <taxon>Tracheophyta</taxon>
        <taxon>Spermatophyta</taxon>
        <taxon>Magnoliopsida</taxon>
        <taxon>eudicotyledons</taxon>
        <taxon>Gunneridae</taxon>
        <taxon>Pentapetalae</taxon>
        <taxon>rosids</taxon>
        <taxon>fabids</taxon>
        <taxon>Malpighiales</taxon>
        <taxon>Rhizophoraceae</taxon>
        <taxon>Rhizophora</taxon>
    </lineage>
</organism>
<name>A0A2P2QR87_RHIMU</name>
<evidence type="ECO:0000313" key="1">
    <source>
        <dbReference type="EMBL" id="MBX69510.1"/>
    </source>
</evidence>
<protein>
    <submittedName>
        <fullName evidence="1">Uncharacterized protein</fullName>
    </submittedName>
</protein>
<proteinExistence type="predicted"/>
<accession>A0A2P2QR87</accession>
<dbReference type="AlphaFoldDB" id="A0A2P2QR87"/>
<reference evidence="1" key="1">
    <citation type="submission" date="2018-02" db="EMBL/GenBank/DDBJ databases">
        <title>Rhizophora mucronata_Transcriptome.</title>
        <authorList>
            <person name="Meera S.P."/>
            <person name="Sreeshan A."/>
            <person name="Augustine A."/>
        </authorList>
    </citation>
    <scope>NUCLEOTIDE SEQUENCE</scope>
    <source>
        <tissue evidence="1">Leaf</tissue>
    </source>
</reference>